<sequence length="81" mass="8709">MMTQREVTDSHNTTWTCVQAYAGVETAATAEAVERSTTNESGVTVVCTPTGGAQTVRLELAPDWQEHLSDDELKQAIAAAR</sequence>
<comment type="caution">
    <text evidence="1">The sequence shown here is derived from an EMBL/GenBank/DDBJ whole genome shotgun (WGS) entry which is preliminary data.</text>
</comment>
<evidence type="ECO:0000313" key="1">
    <source>
        <dbReference type="EMBL" id="MBB6060101.1"/>
    </source>
</evidence>
<reference evidence="1 2" key="1">
    <citation type="submission" date="2020-08" db="EMBL/GenBank/DDBJ databases">
        <title>Genomic Encyclopedia of Type Strains, Phase IV (KMG-IV): sequencing the most valuable type-strain genomes for metagenomic binning, comparative biology and taxonomic classification.</title>
        <authorList>
            <person name="Goeker M."/>
        </authorList>
    </citation>
    <scope>NUCLEOTIDE SEQUENCE [LARGE SCALE GENOMIC DNA]</scope>
    <source>
        <strain evidence="1 2">DSM 26718</strain>
    </source>
</reference>
<proteinExistence type="predicted"/>
<dbReference type="AlphaFoldDB" id="A0A7W9T291"/>
<name>A0A7W9T291_9BACT</name>
<dbReference type="EMBL" id="JACHGG010000004">
    <property type="protein sequence ID" value="MBB6060101.1"/>
    <property type="molecule type" value="Genomic_DNA"/>
</dbReference>
<accession>A0A7W9T291</accession>
<dbReference type="RefSeq" id="WP_246399032.1">
    <property type="nucleotide sequence ID" value="NZ_JACHGG010000004.1"/>
</dbReference>
<evidence type="ECO:0000313" key="2">
    <source>
        <dbReference type="Proteomes" id="UP000532746"/>
    </source>
</evidence>
<keyword evidence="2" id="KW-1185">Reference proteome</keyword>
<protein>
    <submittedName>
        <fullName evidence="1">Uncharacterized protein</fullName>
    </submittedName>
</protein>
<organism evidence="1 2">
    <name type="scientific">Hymenobacter luteus</name>
    <dbReference type="NCBI Taxonomy" id="1411122"/>
    <lineage>
        <taxon>Bacteria</taxon>
        <taxon>Pseudomonadati</taxon>
        <taxon>Bacteroidota</taxon>
        <taxon>Cytophagia</taxon>
        <taxon>Cytophagales</taxon>
        <taxon>Hymenobacteraceae</taxon>
        <taxon>Hymenobacter</taxon>
    </lineage>
</organism>
<gene>
    <name evidence="1" type="ORF">HNQ93_002967</name>
</gene>
<dbReference type="Proteomes" id="UP000532746">
    <property type="component" value="Unassembled WGS sequence"/>
</dbReference>